<sequence>MTNGQVIFGIGALLCFSNCSQQADAISLQENYLDSLNLVEQTASVFKEVSGTYVGIVKSGAEDHYNSVQMTLFPDYTFQVVKQNIKGDRKITKIKGTYTVVDDTLTLYHVIYHRKYLLKNKEIHYMLDYNPTDMNFVEKCMQNILYKIN</sequence>
<reference evidence="1" key="1">
    <citation type="submission" date="2021-08" db="EMBL/GenBank/DDBJ databases">
        <title>Flavobacterium sp. strain CC-SYL302.</title>
        <authorList>
            <person name="Lin S.-Y."/>
            <person name="Lee T.-H."/>
            <person name="Young C.-C."/>
        </authorList>
    </citation>
    <scope>NUCLEOTIDE SEQUENCE</scope>
    <source>
        <strain evidence="1">CC-SYL302</strain>
    </source>
</reference>
<dbReference type="EMBL" id="CP081495">
    <property type="protein sequence ID" value="UYW00312.1"/>
    <property type="molecule type" value="Genomic_DNA"/>
</dbReference>
<evidence type="ECO:0000313" key="1">
    <source>
        <dbReference type="EMBL" id="UYW00312.1"/>
    </source>
</evidence>
<proteinExistence type="predicted"/>
<protein>
    <recommendedName>
        <fullName evidence="3">DUF4468 domain-containing protein</fullName>
    </recommendedName>
</protein>
<name>A0ABY6LXP4_9FLAO</name>
<evidence type="ECO:0000313" key="2">
    <source>
        <dbReference type="Proteomes" id="UP001163328"/>
    </source>
</evidence>
<keyword evidence="2" id="KW-1185">Reference proteome</keyword>
<organism evidence="1 2">
    <name type="scientific">Flavobacterium agricola</name>
    <dbReference type="NCBI Taxonomy" id="2870839"/>
    <lineage>
        <taxon>Bacteria</taxon>
        <taxon>Pseudomonadati</taxon>
        <taxon>Bacteroidota</taxon>
        <taxon>Flavobacteriia</taxon>
        <taxon>Flavobacteriales</taxon>
        <taxon>Flavobacteriaceae</taxon>
        <taxon>Flavobacterium</taxon>
    </lineage>
</organism>
<dbReference type="RefSeq" id="WP_264431924.1">
    <property type="nucleotide sequence ID" value="NZ_CP081495.1"/>
</dbReference>
<evidence type="ECO:0008006" key="3">
    <source>
        <dbReference type="Google" id="ProtNLM"/>
    </source>
</evidence>
<dbReference type="Proteomes" id="UP001163328">
    <property type="component" value="Chromosome"/>
</dbReference>
<accession>A0ABY6LXP4</accession>
<gene>
    <name evidence="1" type="ORF">K5I29_06935</name>
</gene>